<feature type="compositionally biased region" description="Polar residues" evidence="13">
    <location>
        <begin position="545"/>
        <end position="554"/>
    </location>
</feature>
<evidence type="ECO:0000256" key="6">
    <source>
        <dbReference type="ARBA" id="ARBA00022664"/>
    </source>
</evidence>
<dbReference type="SUPFAM" id="SSF56300">
    <property type="entry name" value="Metallo-dependent phosphatases"/>
    <property type="match status" value="1"/>
</dbReference>
<organism evidence="15">
    <name type="scientific">Schistocephalus solidus</name>
    <name type="common">Tapeworm</name>
    <dbReference type="NCBI Taxonomy" id="70667"/>
    <lineage>
        <taxon>Eukaryota</taxon>
        <taxon>Metazoa</taxon>
        <taxon>Spiralia</taxon>
        <taxon>Lophotrochozoa</taxon>
        <taxon>Platyhelminthes</taxon>
        <taxon>Cestoda</taxon>
        <taxon>Eucestoda</taxon>
        <taxon>Diphyllobothriidea</taxon>
        <taxon>Diphyllobothriidae</taxon>
        <taxon>Schistocephalus</taxon>
    </lineage>
</organism>
<dbReference type="FunFam" id="3.60.21.10:FF:000035">
    <property type="entry name" value="Lariat debranching enzyme"/>
    <property type="match status" value="1"/>
</dbReference>
<proteinExistence type="inferred from homology"/>
<evidence type="ECO:0000256" key="8">
    <source>
        <dbReference type="ARBA" id="ARBA00022801"/>
    </source>
</evidence>
<dbReference type="GO" id="GO:0046872">
    <property type="term" value="F:metal ion binding"/>
    <property type="evidence" value="ECO:0007669"/>
    <property type="project" value="UniProtKB-KW"/>
</dbReference>
<feature type="region of interest" description="Disordered" evidence="13">
    <location>
        <begin position="487"/>
        <end position="587"/>
    </location>
</feature>
<protein>
    <submittedName>
        <fullName evidence="15">Lariat debranching enzyme A</fullName>
    </submittedName>
</protein>
<dbReference type="PANTHER" id="PTHR12849">
    <property type="entry name" value="RNA LARIAT DEBRANCHING ENZYME"/>
    <property type="match status" value="1"/>
</dbReference>
<dbReference type="Pfam" id="PF05011">
    <property type="entry name" value="DBR1"/>
    <property type="match status" value="1"/>
</dbReference>
<comment type="cofactor">
    <cofactor evidence="2">
        <name>Zn(2+)</name>
        <dbReference type="ChEBI" id="CHEBI:29105"/>
    </cofactor>
</comment>
<comment type="similarity">
    <text evidence="5">Belongs to the lariat debranching enzyme family.</text>
</comment>
<evidence type="ECO:0000313" key="15">
    <source>
        <dbReference type="EMBL" id="JAP40374.1"/>
    </source>
</evidence>
<evidence type="ECO:0000256" key="7">
    <source>
        <dbReference type="ARBA" id="ARBA00022723"/>
    </source>
</evidence>
<feature type="compositionally biased region" description="Basic and acidic residues" evidence="13">
    <location>
        <begin position="578"/>
        <end position="587"/>
    </location>
</feature>
<reference evidence="15" key="1">
    <citation type="submission" date="2016-01" db="EMBL/GenBank/DDBJ databases">
        <title>Reference transcriptome for the parasite Schistocephalus solidus: insights into the molecular evolution of parasitism.</title>
        <authorList>
            <person name="Hebert F.O."/>
            <person name="Grambauer S."/>
            <person name="Barber I."/>
            <person name="Landry C.R."/>
            <person name="Aubin-Horth N."/>
        </authorList>
    </citation>
    <scope>NUCLEOTIDE SEQUENCE</scope>
</reference>
<evidence type="ECO:0000256" key="13">
    <source>
        <dbReference type="SAM" id="MobiDB-lite"/>
    </source>
</evidence>
<feature type="non-terminal residue" evidence="15">
    <location>
        <position position="1"/>
    </location>
</feature>
<dbReference type="Pfam" id="PF00149">
    <property type="entry name" value="Metallophos"/>
    <property type="match status" value="1"/>
</dbReference>
<dbReference type="InterPro" id="IPR004843">
    <property type="entry name" value="Calcineurin-like_PHP"/>
</dbReference>
<name>A0A0X3NK79_SCHSO</name>
<dbReference type="InterPro" id="IPR029052">
    <property type="entry name" value="Metallo-depent_PP-like"/>
</dbReference>
<evidence type="ECO:0000256" key="5">
    <source>
        <dbReference type="ARBA" id="ARBA00006045"/>
    </source>
</evidence>
<sequence length="674" mass="74718">LVYLVQFTVKRSLPHSLYADAVTVIRGTFLHMVRVCVVGCLHGELDKVYEDIANMDRELSTRTELVLCCGDFQSLRNPADLHSMSVPAKFYRMGDFYRYYSEEVTAPIPTVFVGGNHEASCYLQELPYGGWVAPNIWYMGYAGVVQFAGLRIAGLSGIYKQHDYPMGHFERPPYSEATKRSVYHLRSIEVFRLGQLARRVDIVLSHDWPRGIYNYGETKELLQRKRHFYEEVNSNTLGSPPGEQLLCRLRPRYWFSAHLHCKFAAVVAHSDPQRDTTKFLALDKCLPSRDYLQFLDIDPSPSFATYSADGLVCSPNEEAPLIVSLPPSASEDSAESPTLCLDPEWLCVLRATNDLMSLTQIPSILPGQDGKPTRSYVASTDDLQQLWEPFAGTFSIPENFERTAPAYKPTDVNLLTTSANKMNSKNHQSGGVGPNLAHLAEEGARKQQIFSNPQTELICAMLELINPNALHLGRDSYNLADLATRMHPGDDEEEEGDDACERELGRPPANPTPSPPAAADEDVSDGAAEDSGEDQEGSEVEAPTFVTTPNTSLFFSMVSDETTEEYDPTDPSPNKRSRPSDSIDVHAEYENPEEINLNDLVEGDEEEKTEDGQVVVDTGDAGDLQHVTTGVSPSKADKSGAVEVTYQPRPLSQPAEAVITVDALNTESEYAYQP</sequence>
<dbReference type="EMBL" id="GEEE01022851">
    <property type="protein sequence ID" value="JAP40374.1"/>
    <property type="molecule type" value="Transcribed_RNA"/>
</dbReference>
<keyword evidence="7" id="KW-0479">Metal-binding</keyword>
<keyword evidence="9" id="KW-0862">Zinc</keyword>
<evidence type="ECO:0000256" key="10">
    <source>
        <dbReference type="ARBA" id="ARBA00023004"/>
    </source>
</evidence>
<evidence type="ECO:0000256" key="9">
    <source>
        <dbReference type="ARBA" id="ARBA00022833"/>
    </source>
</evidence>
<keyword evidence="6" id="KW-0507">mRNA processing</keyword>
<comment type="subcellular location">
    <subcellularLocation>
        <location evidence="4">Nucleus</location>
    </subcellularLocation>
</comment>
<keyword evidence="8" id="KW-0378">Hydrolase</keyword>
<keyword evidence="12" id="KW-0539">Nucleus</keyword>
<dbReference type="GO" id="GO:0000398">
    <property type="term" value="P:mRNA splicing, via spliceosome"/>
    <property type="evidence" value="ECO:0007669"/>
    <property type="project" value="TreeGrafter"/>
</dbReference>
<feature type="domain" description="Lariat debranching enzyme C-terminal" evidence="14">
    <location>
        <begin position="267"/>
        <end position="468"/>
    </location>
</feature>
<evidence type="ECO:0000256" key="2">
    <source>
        <dbReference type="ARBA" id="ARBA00001947"/>
    </source>
</evidence>
<keyword evidence="10" id="KW-0408">Iron</keyword>
<feature type="compositionally biased region" description="Acidic residues" evidence="13">
    <location>
        <begin position="519"/>
        <end position="539"/>
    </location>
</feature>
<dbReference type="SMART" id="SM01124">
    <property type="entry name" value="DBR1"/>
    <property type="match status" value="1"/>
</dbReference>
<gene>
    <name evidence="15" type="primary">DBR1A</name>
    <name evidence="15" type="ORF">TR146003</name>
</gene>
<keyword evidence="11" id="KW-0464">Manganese</keyword>
<feature type="region of interest" description="Disordered" evidence="13">
    <location>
        <begin position="619"/>
        <end position="639"/>
    </location>
</feature>
<dbReference type="CDD" id="cd00844">
    <property type="entry name" value="MPP_Dbr1_N"/>
    <property type="match status" value="1"/>
</dbReference>
<dbReference type="GO" id="GO:0008419">
    <property type="term" value="F:RNA lariat debranching enzyme activity"/>
    <property type="evidence" value="ECO:0007669"/>
    <property type="project" value="UniProtKB-ARBA"/>
</dbReference>
<dbReference type="InterPro" id="IPR007708">
    <property type="entry name" value="DBR1_C"/>
</dbReference>
<evidence type="ECO:0000256" key="4">
    <source>
        <dbReference type="ARBA" id="ARBA00004123"/>
    </source>
</evidence>
<evidence type="ECO:0000256" key="1">
    <source>
        <dbReference type="ARBA" id="ARBA00001936"/>
    </source>
</evidence>
<dbReference type="AlphaFoldDB" id="A0A0X3NK79"/>
<evidence type="ECO:0000256" key="12">
    <source>
        <dbReference type="ARBA" id="ARBA00023242"/>
    </source>
</evidence>
<comment type="cofactor">
    <cofactor evidence="1">
        <name>Mn(2+)</name>
        <dbReference type="ChEBI" id="CHEBI:29035"/>
    </cofactor>
</comment>
<dbReference type="PANTHER" id="PTHR12849:SF0">
    <property type="entry name" value="LARIAT DEBRANCHING ENZYME"/>
    <property type="match status" value="1"/>
</dbReference>
<evidence type="ECO:0000256" key="3">
    <source>
        <dbReference type="ARBA" id="ARBA00001954"/>
    </source>
</evidence>
<dbReference type="GO" id="GO:0005634">
    <property type="term" value="C:nucleus"/>
    <property type="evidence" value="ECO:0007669"/>
    <property type="project" value="UniProtKB-SubCell"/>
</dbReference>
<dbReference type="InterPro" id="IPR041816">
    <property type="entry name" value="Dbr1_N"/>
</dbReference>
<accession>A0A0X3NK79</accession>
<evidence type="ECO:0000259" key="14">
    <source>
        <dbReference type="SMART" id="SM01124"/>
    </source>
</evidence>
<evidence type="ECO:0000256" key="11">
    <source>
        <dbReference type="ARBA" id="ARBA00023211"/>
    </source>
</evidence>
<comment type="cofactor">
    <cofactor evidence="3">
        <name>Fe(2+)</name>
        <dbReference type="ChEBI" id="CHEBI:29033"/>
    </cofactor>
</comment>